<feature type="region of interest" description="Disordered" evidence="1">
    <location>
        <begin position="1"/>
        <end position="26"/>
    </location>
</feature>
<evidence type="ECO:0000256" key="1">
    <source>
        <dbReference type="SAM" id="MobiDB-lite"/>
    </source>
</evidence>
<dbReference type="EMBL" id="CAJVPL010005139">
    <property type="protein sequence ID" value="CAG8654938.1"/>
    <property type="molecule type" value="Genomic_DNA"/>
</dbReference>
<accession>A0A9N9H3Y5</accession>
<dbReference type="AlphaFoldDB" id="A0A9N9H3Y5"/>
<evidence type="ECO:0000313" key="2">
    <source>
        <dbReference type="EMBL" id="CAG8654938.1"/>
    </source>
</evidence>
<sequence>MVKTQFPKINKTSSKTSKLTPDKKNLDLDRDTDYQKIFSAYENNYSEVESLPDSQVLAEEMAYEYLFLVMKNKIKKTKKVKKSVKTKTPAKSRPVPAKSNTLAYYGCLIDQIANPDNQKAKITQLAHHCKCNKGKVAQAQQEHKQKLLKEVATNYKKFGQSLGHYLQADIVGCLKDKK</sequence>
<gene>
    <name evidence="2" type="ORF">AGERDE_LOCUS11556</name>
</gene>
<feature type="compositionally biased region" description="Polar residues" evidence="1">
    <location>
        <begin position="10"/>
        <end position="19"/>
    </location>
</feature>
<dbReference type="Proteomes" id="UP000789831">
    <property type="component" value="Unassembled WGS sequence"/>
</dbReference>
<dbReference type="OrthoDB" id="2486541at2759"/>
<protein>
    <submittedName>
        <fullName evidence="2">7835_t:CDS:1</fullName>
    </submittedName>
</protein>
<reference evidence="2" key="1">
    <citation type="submission" date="2021-06" db="EMBL/GenBank/DDBJ databases">
        <authorList>
            <person name="Kallberg Y."/>
            <person name="Tangrot J."/>
            <person name="Rosling A."/>
        </authorList>
    </citation>
    <scope>NUCLEOTIDE SEQUENCE</scope>
    <source>
        <strain evidence="2">MT106</strain>
    </source>
</reference>
<proteinExistence type="predicted"/>
<evidence type="ECO:0000313" key="3">
    <source>
        <dbReference type="Proteomes" id="UP000789831"/>
    </source>
</evidence>
<comment type="caution">
    <text evidence="2">The sequence shown here is derived from an EMBL/GenBank/DDBJ whole genome shotgun (WGS) entry which is preliminary data.</text>
</comment>
<keyword evidence="3" id="KW-1185">Reference proteome</keyword>
<organism evidence="2 3">
    <name type="scientific">Ambispora gerdemannii</name>
    <dbReference type="NCBI Taxonomy" id="144530"/>
    <lineage>
        <taxon>Eukaryota</taxon>
        <taxon>Fungi</taxon>
        <taxon>Fungi incertae sedis</taxon>
        <taxon>Mucoromycota</taxon>
        <taxon>Glomeromycotina</taxon>
        <taxon>Glomeromycetes</taxon>
        <taxon>Archaeosporales</taxon>
        <taxon>Ambisporaceae</taxon>
        <taxon>Ambispora</taxon>
    </lineage>
</organism>
<name>A0A9N9H3Y5_9GLOM</name>